<dbReference type="EMBL" id="CP030840">
    <property type="protein sequence ID" value="AXC10943.1"/>
    <property type="molecule type" value="Genomic_DNA"/>
</dbReference>
<proteinExistence type="predicted"/>
<evidence type="ECO:0000313" key="2">
    <source>
        <dbReference type="EMBL" id="AXC10943.1"/>
    </source>
</evidence>
<dbReference type="PANTHER" id="PTHR34595">
    <property type="entry name" value="BLR5612 PROTEIN"/>
    <property type="match status" value="1"/>
</dbReference>
<protein>
    <submittedName>
        <fullName evidence="2">Protein containing domains DUF403</fullName>
    </submittedName>
</protein>
<dbReference type="KEGG" id="abas:ACPOL_1597"/>
<dbReference type="InterPro" id="IPR051680">
    <property type="entry name" value="ATP-dep_Glu-Cys_Ligase-2"/>
</dbReference>
<dbReference type="PANTHER" id="PTHR34595:SF7">
    <property type="entry name" value="SLL1039 PROTEIN"/>
    <property type="match status" value="1"/>
</dbReference>
<evidence type="ECO:0000259" key="1">
    <source>
        <dbReference type="Pfam" id="PF04168"/>
    </source>
</evidence>
<reference evidence="2 3" key="1">
    <citation type="journal article" date="2018" name="Front. Microbiol.">
        <title>Hydrolytic Capabilities as a Key to Environmental Success: Chitinolytic and Cellulolytic Acidobacteria From Acidic Sub-arctic Soils and Boreal Peatlands.</title>
        <authorList>
            <person name="Belova S.E."/>
            <person name="Ravin N.V."/>
            <person name="Pankratov T.A."/>
            <person name="Rakitin A.L."/>
            <person name="Ivanova A.A."/>
            <person name="Beletsky A.V."/>
            <person name="Mardanov A.V."/>
            <person name="Sinninghe Damste J.S."/>
            <person name="Dedysh S.N."/>
        </authorList>
    </citation>
    <scope>NUCLEOTIDE SEQUENCE [LARGE SCALE GENOMIC DNA]</scope>
    <source>
        <strain evidence="2 3">SBC82</strain>
    </source>
</reference>
<evidence type="ECO:0000313" key="3">
    <source>
        <dbReference type="Proteomes" id="UP000253606"/>
    </source>
</evidence>
<dbReference type="InterPro" id="IPR007296">
    <property type="entry name" value="DUF403"/>
</dbReference>
<name>A0A2Z5FVM7_9BACT</name>
<dbReference type="Pfam" id="PF04168">
    <property type="entry name" value="Alpha-E"/>
    <property type="match status" value="1"/>
</dbReference>
<dbReference type="RefSeq" id="WP_114206475.1">
    <property type="nucleotide sequence ID" value="NZ_CP030840.1"/>
</dbReference>
<feature type="domain" description="DUF403" evidence="1">
    <location>
        <begin position="1"/>
        <end position="309"/>
    </location>
</feature>
<organism evidence="2 3">
    <name type="scientific">Acidisarcina polymorpha</name>
    <dbReference type="NCBI Taxonomy" id="2211140"/>
    <lineage>
        <taxon>Bacteria</taxon>
        <taxon>Pseudomonadati</taxon>
        <taxon>Acidobacteriota</taxon>
        <taxon>Terriglobia</taxon>
        <taxon>Terriglobales</taxon>
        <taxon>Acidobacteriaceae</taxon>
        <taxon>Acidisarcina</taxon>
    </lineage>
</organism>
<dbReference type="OrthoDB" id="9803532at2"/>
<dbReference type="AlphaFoldDB" id="A0A2Z5FVM7"/>
<gene>
    <name evidence="2" type="ORF">ACPOL_1597</name>
</gene>
<sequence>MLSRVADSLYWMSRYLERAENTVRLLDTNMGLMLDKSSTSAERRWQRVLATIGKPEGCEWKGDVYEFVDQLCFDDTKAAAVTSCIVLARENARQVREEISSEQWQRLNRLFHEVTKQTDSDRSELRLSEFLPSVVDGIHLFQGVTDTTLSHGEGWQFIQIGRYIERASSTARLLEIYHHDSFTTMEEVHDGFEYLEWIGLLRTCTAFEAYCKVYTADLTYDRILEFLVLDADFPHSIRFCIDSLVNALRAVQQDSRGHHAEELMRLSGRLQASLRYGQISEILERDAGIYLRRILDLCLQIHELIYEVYIRYSVQTALAM</sequence>
<keyword evidence="3" id="KW-1185">Reference proteome</keyword>
<accession>A0A2Z5FVM7</accession>
<dbReference type="Proteomes" id="UP000253606">
    <property type="component" value="Chromosome"/>
</dbReference>